<evidence type="ECO:0000256" key="4">
    <source>
        <dbReference type="ARBA" id="ARBA00022617"/>
    </source>
</evidence>
<dbReference type="PANTHER" id="PTHR24305">
    <property type="entry name" value="CYTOCHROME P450"/>
    <property type="match status" value="1"/>
</dbReference>
<dbReference type="GO" id="GO:0004497">
    <property type="term" value="F:monooxygenase activity"/>
    <property type="evidence" value="ECO:0007669"/>
    <property type="project" value="UniProtKB-KW"/>
</dbReference>
<dbReference type="EMBL" id="AWGJ01000005">
    <property type="protein sequence ID" value="ODN79298.1"/>
    <property type="molecule type" value="Genomic_DNA"/>
</dbReference>
<dbReference type="InterPro" id="IPR001128">
    <property type="entry name" value="Cyt_P450"/>
</dbReference>
<keyword evidence="10" id="KW-0812">Transmembrane</keyword>
<gene>
    <name evidence="11" type="ORF">L202_03310</name>
</gene>
<dbReference type="PRINTS" id="PR00463">
    <property type="entry name" value="EP450I"/>
</dbReference>
<dbReference type="GO" id="GO:0016705">
    <property type="term" value="F:oxidoreductase activity, acting on paired donors, with incorporation or reduction of molecular oxygen"/>
    <property type="evidence" value="ECO:0007669"/>
    <property type="project" value="InterPro"/>
</dbReference>
<dbReference type="InterPro" id="IPR002401">
    <property type="entry name" value="Cyt_P450_E_grp-I"/>
</dbReference>
<dbReference type="AlphaFoldDB" id="A0A1E3HSG5"/>
<reference evidence="11 12" key="1">
    <citation type="submission" date="2016-06" db="EMBL/GenBank/DDBJ databases">
        <title>Evolution of pathogenesis and genome organization in the Tremellales.</title>
        <authorList>
            <person name="Cuomo C."/>
            <person name="Litvintseva A."/>
            <person name="Heitman J."/>
            <person name="Chen Y."/>
            <person name="Sun S."/>
            <person name="Springer D."/>
            <person name="Dromer F."/>
            <person name="Young S."/>
            <person name="Zeng Q."/>
            <person name="Chapman S."/>
            <person name="Gujja S."/>
            <person name="Saif S."/>
            <person name="Birren B."/>
        </authorList>
    </citation>
    <scope>NUCLEOTIDE SEQUENCE [LARGE SCALE GENOMIC DNA]</scope>
    <source>
        <strain evidence="11 12">CBS 6039</strain>
    </source>
</reference>
<comment type="pathway">
    <text evidence="2">Secondary metabolite biosynthesis.</text>
</comment>
<proteinExistence type="inferred from homology"/>
<dbReference type="GO" id="GO:0005506">
    <property type="term" value="F:iron ion binding"/>
    <property type="evidence" value="ECO:0007669"/>
    <property type="project" value="InterPro"/>
</dbReference>
<sequence>MGALDVLPAHLPTVLRDAPPLYKASATLLALVLATYLWLFPIANARTPFRNLPDPGPGHWLLGHLMDVFLSPTPNATNIAFHKAHGPTVKYRTQLGRFEVSTIDPTAIAYVLNHPDIFVKPPALRDWLYSRIGNGLVTAEGEHHKKQRKAMIPSFSPAAIRELAPVMLDAAYELKDKLEGLIAHKDEYTLSPSPAKPIDAVPGGAKVNVLRYLNMSTFDVIGLTGFGHSFGALSERKNGLTASMQRFLRNMFAAGLADYLFGLYQFQLPTEKNRVVNKEKQEILEFARWIAAERKREILEQSHGEGINKKQDIGKDLLSLLSESFRRLLCITELTCWTVKANMASDMKPNERLTDEDVADQILTFLVAGSETSATSVSLYLDIISQHSDVQDRLRKELLSVNEERPSIETLDNLPYLEAVMRECLRFFPAASFVFRHATEEATVPLGTPVIGKNGKLMTEFKMDTVNMLFIPVRAVNTSTTLWGPDAESFNPSRFLDDDRTPGTGTGGKSSTKVPGVYGNLMTFIGGPRNCIGYKFAIQQMKILLFVLLRNFEFRPLKSGSEMVYRPSAVVQAYVKGEEHLGVQIPLMVIPLAGAGHDKDE</sequence>
<dbReference type="Gene3D" id="1.10.630.10">
    <property type="entry name" value="Cytochrome P450"/>
    <property type="match status" value="1"/>
</dbReference>
<dbReference type="RefSeq" id="XP_018994145.1">
    <property type="nucleotide sequence ID" value="XM_019137119.1"/>
</dbReference>
<evidence type="ECO:0000256" key="9">
    <source>
        <dbReference type="SAM" id="MobiDB-lite"/>
    </source>
</evidence>
<keyword evidence="4 8" id="KW-0349">Heme</keyword>
<evidence type="ECO:0000313" key="11">
    <source>
        <dbReference type="EMBL" id="ODN79298.1"/>
    </source>
</evidence>
<keyword evidence="8" id="KW-0479">Metal-binding</keyword>
<evidence type="ECO:0000256" key="10">
    <source>
        <dbReference type="SAM" id="Phobius"/>
    </source>
</evidence>
<dbReference type="Proteomes" id="UP000094065">
    <property type="component" value="Unassembled WGS sequence"/>
</dbReference>
<dbReference type="STRING" id="1295533.A0A1E3HSG5"/>
<feature type="transmembrane region" description="Helical" evidence="10">
    <location>
        <begin position="20"/>
        <end position="40"/>
    </location>
</feature>
<comment type="similarity">
    <text evidence="3">Belongs to the cytochrome P450 family.</text>
</comment>
<protein>
    <recommendedName>
        <fullName evidence="13">Cytochrome P450</fullName>
    </recommendedName>
</protein>
<evidence type="ECO:0000313" key="12">
    <source>
        <dbReference type="Proteomes" id="UP000094065"/>
    </source>
</evidence>
<dbReference type="Pfam" id="PF00067">
    <property type="entry name" value="p450"/>
    <property type="match status" value="1"/>
</dbReference>
<name>A0A1E3HSG5_9TREE</name>
<evidence type="ECO:0000256" key="7">
    <source>
        <dbReference type="ARBA" id="ARBA00023033"/>
    </source>
</evidence>
<evidence type="ECO:0000256" key="8">
    <source>
        <dbReference type="PIRSR" id="PIRSR602401-1"/>
    </source>
</evidence>
<comment type="caution">
    <text evidence="11">The sequence shown here is derived from an EMBL/GenBank/DDBJ whole genome shotgun (WGS) entry which is preliminary data.</text>
</comment>
<dbReference type="SUPFAM" id="SSF48264">
    <property type="entry name" value="Cytochrome P450"/>
    <property type="match status" value="1"/>
</dbReference>
<evidence type="ECO:0000256" key="6">
    <source>
        <dbReference type="ARBA" id="ARBA00023004"/>
    </source>
</evidence>
<accession>A0A1E3HSG5</accession>
<evidence type="ECO:0000256" key="2">
    <source>
        <dbReference type="ARBA" id="ARBA00005179"/>
    </source>
</evidence>
<organism evidence="11 12">
    <name type="scientific">Cryptococcus amylolentus CBS 6039</name>
    <dbReference type="NCBI Taxonomy" id="1295533"/>
    <lineage>
        <taxon>Eukaryota</taxon>
        <taxon>Fungi</taxon>
        <taxon>Dikarya</taxon>
        <taxon>Basidiomycota</taxon>
        <taxon>Agaricomycotina</taxon>
        <taxon>Tremellomycetes</taxon>
        <taxon>Tremellales</taxon>
        <taxon>Cryptococcaceae</taxon>
        <taxon>Cryptococcus</taxon>
    </lineage>
</organism>
<dbReference type="InterPro" id="IPR036396">
    <property type="entry name" value="Cyt_P450_sf"/>
</dbReference>
<keyword evidence="12" id="KW-1185">Reference proteome</keyword>
<evidence type="ECO:0000256" key="3">
    <source>
        <dbReference type="ARBA" id="ARBA00010617"/>
    </source>
</evidence>
<keyword evidence="7" id="KW-0503">Monooxygenase</keyword>
<keyword evidence="10" id="KW-1133">Transmembrane helix</keyword>
<dbReference type="GO" id="GO:0020037">
    <property type="term" value="F:heme binding"/>
    <property type="evidence" value="ECO:0007669"/>
    <property type="project" value="InterPro"/>
</dbReference>
<keyword evidence="6 8" id="KW-0408">Iron</keyword>
<comment type="cofactor">
    <cofactor evidence="1 8">
        <name>heme</name>
        <dbReference type="ChEBI" id="CHEBI:30413"/>
    </cofactor>
</comment>
<dbReference type="PRINTS" id="PR00385">
    <property type="entry name" value="P450"/>
</dbReference>
<dbReference type="OrthoDB" id="1470350at2759"/>
<dbReference type="PANTHER" id="PTHR24305:SF166">
    <property type="entry name" value="CYTOCHROME P450 12A4, MITOCHONDRIAL-RELATED"/>
    <property type="match status" value="1"/>
</dbReference>
<feature type="binding site" description="axial binding residue" evidence="8">
    <location>
        <position position="531"/>
    </location>
    <ligand>
        <name>heme</name>
        <dbReference type="ChEBI" id="CHEBI:30413"/>
    </ligand>
    <ligandPart>
        <name>Fe</name>
        <dbReference type="ChEBI" id="CHEBI:18248"/>
    </ligandPart>
</feature>
<dbReference type="InterPro" id="IPR050121">
    <property type="entry name" value="Cytochrome_P450_monoxygenase"/>
</dbReference>
<keyword evidence="5" id="KW-0560">Oxidoreductase</keyword>
<keyword evidence="10" id="KW-0472">Membrane</keyword>
<feature type="region of interest" description="Disordered" evidence="9">
    <location>
        <begin position="493"/>
        <end position="512"/>
    </location>
</feature>
<evidence type="ECO:0000256" key="1">
    <source>
        <dbReference type="ARBA" id="ARBA00001971"/>
    </source>
</evidence>
<evidence type="ECO:0000256" key="5">
    <source>
        <dbReference type="ARBA" id="ARBA00023002"/>
    </source>
</evidence>
<dbReference type="GeneID" id="30154619"/>
<evidence type="ECO:0008006" key="13">
    <source>
        <dbReference type="Google" id="ProtNLM"/>
    </source>
</evidence>